<dbReference type="GO" id="GO:0003713">
    <property type="term" value="F:transcription coactivator activity"/>
    <property type="evidence" value="ECO:0007669"/>
    <property type="project" value="TreeGrafter"/>
</dbReference>
<dbReference type="EMBL" id="LHPF02000049">
    <property type="protein sequence ID" value="PSC67726.1"/>
    <property type="molecule type" value="Genomic_DNA"/>
</dbReference>
<feature type="compositionally biased region" description="Low complexity" evidence="2">
    <location>
        <begin position="344"/>
        <end position="376"/>
    </location>
</feature>
<dbReference type="Gene3D" id="2.170.270.10">
    <property type="entry name" value="SET domain"/>
    <property type="match status" value="1"/>
</dbReference>
<evidence type="ECO:0000313" key="4">
    <source>
        <dbReference type="Proteomes" id="UP000239649"/>
    </source>
</evidence>
<dbReference type="PANTHER" id="PTHR23107:SF0">
    <property type="entry name" value="IP09280P"/>
    <property type="match status" value="1"/>
</dbReference>
<proteinExistence type="predicted"/>
<feature type="compositionally biased region" description="Low complexity" evidence="2">
    <location>
        <begin position="472"/>
        <end position="489"/>
    </location>
</feature>
<dbReference type="GO" id="GO:0045944">
    <property type="term" value="P:positive regulation of transcription by RNA polymerase II"/>
    <property type="evidence" value="ECO:0007669"/>
    <property type="project" value="TreeGrafter"/>
</dbReference>
<dbReference type="InterPro" id="IPR013083">
    <property type="entry name" value="Znf_RING/FYVE/PHD"/>
</dbReference>
<feature type="compositionally biased region" description="Low complexity" evidence="2">
    <location>
        <begin position="188"/>
        <end position="217"/>
    </location>
</feature>
<feature type="region of interest" description="Disordered" evidence="2">
    <location>
        <begin position="429"/>
        <end position="491"/>
    </location>
</feature>
<dbReference type="Gene3D" id="3.30.40.10">
    <property type="entry name" value="Zinc/RING finger domain, C3HC4 (zinc finger)"/>
    <property type="match status" value="1"/>
</dbReference>
<evidence type="ECO:0000256" key="1">
    <source>
        <dbReference type="SAM" id="Coils"/>
    </source>
</evidence>
<dbReference type="Proteomes" id="UP000239649">
    <property type="component" value="Unassembled WGS sequence"/>
</dbReference>
<sequence length="911" mass="96221">MAPGVGLDSMPPLDVHTCCLCGQPDDPDVPASLGALLCTQAGPASQRLHYHEACAGYSSGIAHGRRVGSGRGARREPFRHGEIPGAMVWAEVDRASRGKQFCAACDEPGATVNCLAATDCEHHWHLPCARAAAQRDGSVVFSASVMGCACRKHASRVGDPLEEPAGLWFEAVGGWDNHAPEAEEAWEAQQAQQQAAAPRQQHAAAQRTAATPEQQAALQRKTAAGKQQQPPGGPKRHRLAKAGDKPPAHASWDVELTEEAEAAAAAEGAPPLLPPPHDEGRPGAAQPPRPPTANGRMQRQPSGEAAAGGKQEGRKPAWRLVEPSQQQQQQLESEGAAAPRLARLASQQLSSQGPPLLQLEPLQQQASQPQSPSPSEVFPDDSDLEEEAVEGPAGAAAPAQEARAADDVAAAAAIQEVFEGATLLAEAGVQGPAAGQAEEEALEDDSDMAEAGGAAGEEAEAEGPAAPPAPAAAPAATAPAPAPAAARAATVDEAEWEWRHVNRSWRLPGHKWTTQGDIAGPPPRGERTLAVLSTIIPYPARYHHVTSEYAARMLGRTAKACPPVVVLPGHLNAANSELVCKKVTQFIQSAMPKGSRALQLGALPEFLPVAPCCERFKVPANDARAALAADPASLGLRNKWRRTVGEWTVLGVYQSLQLTNADYKQLRRDRQLAADMALNTDMLTFCCEAYGADSEVLANKREQLARRPAFEPFYKHMPVKDGNPLTYHAFGFGNSIALINDGALKPLEELSQFMQPDHLTTLADCPNCEFVEVLVFGWPHIFVVTSKPVPPGAEFLLSYGKEYWLTVKDEKERMATNEEQLGALRSRFDEAQKQLMQLQTTLQTGQASGVQPSGEHDTGQAGMETQASGIAEPASAGGTTRPLTDTTAAPSTAEAAPAAAAAAAAVPLCHT</sequence>
<feature type="compositionally biased region" description="Low complexity" evidence="2">
    <location>
        <begin position="390"/>
        <end position="408"/>
    </location>
</feature>
<dbReference type="InterPro" id="IPR046341">
    <property type="entry name" value="SET_dom_sf"/>
</dbReference>
<accession>A0A2P6V0V1</accession>
<dbReference type="PANTHER" id="PTHR23107">
    <property type="entry name" value="SYNOVIAL SARCOMA ASSOCIATED SS18 PROTEIN"/>
    <property type="match status" value="1"/>
</dbReference>
<feature type="compositionally biased region" description="Acidic residues" evidence="2">
    <location>
        <begin position="378"/>
        <end position="389"/>
    </location>
</feature>
<gene>
    <name evidence="3" type="ORF">C2E20_8624</name>
</gene>
<dbReference type="SUPFAM" id="SSF82199">
    <property type="entry name" value="SET domain"/>
    <property type="match status" value="1"/>
</dbReference>
<name>A0A2P6V0V1_9CHLO</name>
<comment type="caution">
    <text evidence="3">The sequence shown here is derived from an EMBL/GenBank/DDBJ whole genome shotgun (WGS) entry which is preliminary data.</text>
</comment>
<feature type="region of interest" description="Disordered" evidence="2">
    <location>
        <begin position="841"/>
        <end position="894"/>
    </location>
</feature>
<keyword evidence="1" id="KW-0175">Coiled coil</keyword>
<dbReference type="AlphaFoldDB" id="A0A2P6V0V1"/>
<dbReference type="GO" id="GO:0005634">
    <property type="term" value="C:nucleus"/>
    <property type="evidence" value="ECO:0007669"/>
    <property type="project" value="TreeGrafter"/>
</dbReference>
<evidence type="ECO:0000256" key="2">
    <source>
        <dbReference type="SAM" id="MobiDB-lite"/>
    </source>
</evidence>
<keyword evidence="4" id="KW-1185">Reference proteome</keyword>
<feature type="coiled-coil region" evidence="1">
    <location>
        <begin position="807"/>
        <end position="841"/>
    </location>
</feature>
<organism evidence="3 4">
    <name type="scientific">Micractinium conductrix</name>
    <dbReference type="NCBI Taxonomy" id="554055"/>
    <lineage>
        <taxon>Eukaryota</taxon>
        <taxon>Viridiplantae</taxon>
        <taxon>Chlorophyta</taxon>
        <taxon>core chlorophytes</taxon>
        <taxon>Trebouxiophyceae</taxon>
        <taxon>Chlorellales</taxon>
        <taxon>Chlorellaceae</taxon>
        <taxon>Chlorella clade</taxon>
        <taxon>Micractinium</taxon>
    </lineage>
</organism>
<feature type="compositionally biased region" description="Acidic residues" evidence="2">
    <location>
        <begin position="437"/>
        <end position="448"/>
    </location>
</feature>
<dbReference type="OrthoDB" id="515462at2759"/>
<protein>
    <submittedName>
        <fullName evidence="3">Uncharacterized protein</fullName>
    </submittedName>
</protein>
<evidence type="ECO:0000313" key="3">
    <source>
        <dbReference type="EMBL" id="PSC67726.1"/>
    </source>
</evidence>
<reference evidence="3 4" key="1">
    <citation type="journal article" date="2018" name="Plant J.">
        <title>Genome sequences of Chlorella sorokiniana UTEX 1602 and Micractinium conductrix SAG 241.80: implications to maltose excretion by a green alga.</title>
        <authorList>
            <person name="Arriola M.B."/>
            <person name="Velmurugan N."/>
            <person name="Zhang Y."/>
            <person name="Plunkett M.H."/>
            <person name="Hondzo H."/>
            <person name="Barney B.M."/>
        </authorList>
    </citation>
    <scope>NUCLEOTIDE SEQUENCE [LARGE SCALE GENOMIC DNA]</scope>
    <source>
        <strain evidence="3 4">SAG 241.80</strain>
    </source>
</reference>
<feature type="region of interest" description="Disordered" evidence="2">
    <location>
        <begin position="188"/>
        <end position="408"/>
    </location>
</feature>